<proteinExistence type="inferred from homology"/>
<dbReference type="GO" id="GO:0005576">
    <property type="term" value="C:extracellular region"/>
    <property type="evidence" value="ECO:0007669"/>
    <property type="project" value="TreeGrafter"/>
</dbReference>
<evidence type="ECO:0000256" key="1">
    <source>
        <dbReference type="ARBA" id="ARBA00004752"/>
    </source>
</evidence>
<feature type="chain" id="PRO_5042774402" evidence="8">
    <location>
        <begin position="33"/>
        <end position="375"/>
    </location>
</feature>
<dbReference type="Pfam" id="PF03734">
    <property type="entry name" value="YkuD"/>
    <property type="match status" value="1"/>
</dbReference>
<dbReference type="GO" id="GO:0018104">
    <property type="term" value="P:peptidoglycan-protein cross-linking"/>
    <property type="evidence" value="ECO:0007669"/>
    <property type="project" value="TreeGrafter"/>
</dbReference>
<feature type="domain" description="L,D-TPase catalytic" evidence="9">
    <location>
        <begin position="68"/>
        <end position="177"/>
    </location>
</feature>
<dbReference type="UniPathway" id="UPA00219"/>
<evidence type="ECO:0000256" key="7">
    <source>
        <dbReference type="PROSITE-ProRule" id="PRU01373"/>
    </source>
</evidence>
<dbReference type="EMBL" id="JAGQFT020000005">
    <property type="protein sequence ID" value="MBS7457411.1"/>
    <property type="molecule type" value="Genomic_DNA"/>
</dbReference>
<sequence>MIRRVPSSCSARIAGRLLLALGLLAMAGVAPAQSDAIPTGAMPLATPVSALRPGQYVWTPEVAPDGPVLVVVSLPEQLAFVYRNGVRIGTSTVSTGKAGHATPTGVFSILQKRREHYSNLYNNAPMPFMQRLTWDGIALHAGNLPGYPASHGCVRLPIAFAQALFGATKTGMTVVVADDAAVTPRLAHPGLFAPADAAGSVRPDPALATGITWTPEVAGAGPLTIVVSTADARVVVLRDGTVIGNAPVRVDDGPALGTRAYVLMEGPVEGPSRIVPGRDALRWLGVAMPGDVEGAGGGIASDAIARLHADPVFLQNVYDQLVPGTTLVVTDAPARARATGTELTVLRGDALPEDIRPLPTPAGEAVEVRDVVGGG</sequence>
<feature type="active site" description="Proton donor/acceptor" evidence="7">
    <location>
        <position position="140"/>
    </location>
</feature>
<evidence type="ECO:0000313" key="11">
    <source>
        <dbReference type="EMBL" id="MBS7457411.1"/>
    </source>
</evidence>
<evidence type="ECO:0000313" key="10">
    <source>
        <dbReference type="EMBL" id="MBR0562749.1"/>
    </source>
</evidence>
<accession>A0A8J8AYJ8</accession>
<protein>
    <submittedName>
        <fullName evidence="10">L,D-transpeptidase</fullName>
    </submittedName>
</protein>
<dbReference type="GO" id="GO:0008360">
    <property type="term" value="P:regulation of cell shape"/>
    <property type="evidence" value="ECO:0007669"/>
    <property type="project" value="UniProtKB-UniRule"/>
</dbReference>
<dbReference type="InterPro" id="IPR016915">
    <property type="entry name" value="UCP029342"/>
</dbReference>
<keyword evidence="3" id="KW-0808">Transferase</keyword>
<feature type="signal peptide" evidence="8">
    <location>
        <begin position="1"/>
        <end position="32"/>
    </location>
</feature>
<reference evidence="11 12" key="1">
    <citation type="journal article" date="2021" name="Microbiol. Resour. Announc.">
        <title>Draft Genome Sequence of Coralloluteibacterium stylophorae LMG 29479T.</title>
        <authorList>
            <person name="Karlyshev A.V."/>
            <person name="Kudryashova E.B."/>
            <person name="Ariskina E.V."/>
            <person name="Conroy A.P."/>
            <person name="Abidueva E.Y."/>
        </authorList>
    </citation>
    <scope>NUCLEOTIDE SEQUENCE [LARGE SCALE GENOMIC DNA]</scope>
    <source>
        <strain evidence="11 12">LMG 29479</strain>
    </source>
</reference>
<comment type="similarity">
    <text evidence="2">Belongs to the YkuD family.</text>
</comment>
<dbReference type="NCBIfam" id="NF004785">
    <property type="entry name" value="PRK06132.1-2"/>
    <property type="match status" value="1"/>
</dbReference>
<evidence type="ECO:0000256" key="6">
    <source>
        <dbReference type="ARBA" id="ARBA00023316"/>
    </source>
</evidence>
<dbReference type="Proteomes" id="UP000675747">
    <property type="component" value="Unassembled WGS sequence"/>
</dbReference>
<evidence type="ECO:0000256" key="4">
    <source>
        <dbReference type="ARBA" id="ARBA00022960"/>
    </source>
</evidence>
<dbReference type="PROSITE" id="PS52029">
    <property type="entry name" value="LD_TPASE"/>
    <property type="match status" value="1"/>
</dbReference>
<evidence type="ECO:0000313" key="12">
    <source>
        <dbReference type="Proteomes" id="UP000675747"/>
    </source>
</evidence>
<dbReference type="AlphaFoldDB" id="A0A8J8AYJ8"/>
<dbReference type="CDD" id="cd16913">
    <property type="entry name" value="YkuD_like"/>
    <property type="match status" value="1"/>
</dbReference>
<evidence type="ECO:0000256" key="8">
    <source>
        <dbReference type="SAM" id="SignalP"/>
    </source>
</evidence>
<keyword evidence="5 7" id="KW-0573">Peptidoglycan synthesis</keyword>
<dbReference type="InterPro" id="IPR038063">
    <property type="entry name" value="Transpep_catalytic_dom"/>
</dbReference>
<keyword evidence="4 7" id="KW-0133">Cell shape</keyword>
<dbReference type="InterPro" id="IPR050979">
    <property type="entry name" value="LD-transpeptidase"/>
</dbReference>
<evidence type="ECO:0000256" key="2">
    <source>
        <dbReference type="ARBA" id="ARBA00005992"/>
    </source>
</evidence>
<dbReference type="GO" id="GO:0071972">
    <property type="term" value="F:peptidoglycan L,D-transpeptidase activity"/>
    <property type="evidence" value="ECO:0007669"/>
    <property type="project" value="TreeGrafter"/>
</dbReference>
<dbReference type="SUPFAM" id="SSF141523">
    <property type="entry name" value="L,D-transpeptidase catalytic domain-like"/>
    <property type="match status" value="1"/>
</dbReference>
<keyword evidence="6 7" id="KW-0961">Cell wall biogenesis/degradation</keyword>
<comment type="caution">
    <text evidence="10">The sequence shown here is derived from an EMBL/GenBank/DDBJ whole genome shotgun (WGS) entry which is preliminary data.</text>
</comment>
<evidence type="ECO:0000256" key="5">
    <source>
        <dbReference type="ARBA" id="ARBA00022984"/>
    </source>
</evidence>
<evidence type="ECO:0000259" key="9">
    <source>
        <dbReference type="PROSITE" id="PS52029"/>
    </source>
</evidence>
<gene>
    <name evidence="11" type="ORF">KB893_009715</name>
    <name evidence="10" type="ORF">KB893_09510</name>
</gene>
<dbReference type="InterPro" id="IPR005490">
    <property type="entry name" value="LD_TPept_cat_dom"/>
</dbReference>
<keyword evidence="8" id="KW-0732">Signal</keyword>
<dbReference type="GO" id="GO:0071555">
    <property type="term" value="P:cell wall organization"/>
    <property type="evidence" value="ECO:0007669"/>
    <property type="project" value="UniProtKB-UniRule"/>
</dbReference>
<comment type="pathway">
    <text evidence="1 7">Cell wall biogenesis; peptidoglycan biosynthesis.</text>
</comment>
<dbReference type="PANTHER" id="PTHR30582:SF2">
    <property type="entry name" value="L,D-TRANSPEPTIDASE YCIB-RELATED"/>
    <property type="match status" value="1"/>
</dbReference>
<feature type="active site" description="Nucleophile" evidence="7">
    <location>
        <position position="153"/>
    </location>
</feature>
<dbReference type="Gene3D" id="2.40.440.10">
    <property type="entry name" value="L,D-transpeptidase catalytic domain-like"/>
    <property type="match status" value="1"/>
</dbReference>
<dbReference type="PIRSF" id="PIRSF029342">
    <property type="entry name" value="UCP029342_ErfK/YbiS/YcfS/YnhG"/>
    <property type="match status" value="1"/>
</dbReference>
<evidence type="ECO:0000256" key="3">
    <source>
        <dbReference type="ARBA" id="ARBA00022679"/>
    </source>
</evidence>
<organism evidence="10">
    <name type="scientific">Coralloluteibacterium stylophorae</name>
    <dbReference type="NCBI Taxonomy" id="1776034"/>
    <lineage>
        <taxon>Bacteria</taxon>
        <taxon>Pseudomonadati</taxon>
        <taxon>Pseudomonadota</taxon>
        <taxon>Gammaproteobacteria</taxon>
        <taxon>Lysobacterales</taxon>
        <taxon>Lysobacteraceae</taxon>
        <taxon>Coralloluteibacterium</taxon>
    </lineage>
</organism>
<name>A0A8J8AYJ8_9GAMM</name>
<dbReference type="RefSeq" id="WP_211926688.1">
    <property type="nucleotide sequence ID" value="NZ_JAGQFT020000005.1"/>
</dbReference>
<dbReference type="GO" id="GO:0016740">
    <property type="term" value="F:transferase activity"/>
    <property type="evidence" value="ECO:0007669"/>
    <property type="project" value="UniProtKB-KW"/>
</dbReference>
<dbReference type="EMBL" id="JAGQFT010000072">
    <property type="protein sequence ID" value="MBR0562749.1"/>
    <property type="molecule type" value="Genomic_DNA"/>
</dbReference>
<keyword evidence="12" id="KW-1185">Reference proteome</keyword>
<reference evidence="10" key="2">
    <citation type="submission" date="2021-04" db="EMBL/GenBank/DDBJ databases">
        <authorList>
            <person name="Karlyshev A.V."/>
        </authorList>
    </citation>
    <scope>NUCLEOTIDE SEQUENCE</scope>
    <source>
        <strain evidence="10">LMG 29479</strain>
    </source>
</reference>
<dbReference type="PANTHER" id="PTHR30582">
    <property type="entry name" value="L,D-TRANSPEPTIDASE"/>
    <property type="match status" value="1"/>
</dbReference>